<dbReference type="InterPro" id="IPR000569">
    <property type="entry name" value="HECT_dom"/>
</dbReference>
<dbReference type="EMBL" id="JAWIZZ010000038">
    <property type="protein sequence ID" value="KAK5781093.1"/>
    <property type="molecule type" value="Genomic_DNA"/>
</dbReference>
<dbReference type="CDD" id="cd00078">
    <property type="entry name" value="HECTc"/>
    <property type="match status" value="1"/>
</dbReference>
<evidence type="ECO:0000256" key="4">
    <source>
        <dbReference type="ARBA" id="ARBA00022786"/>
    </source>
</evidence>
<keyword evidence="4 5" id="KW-0833">Ubl conjugation pathway</keyword>
<dbReference type="PANTHER" id="PTHR45700">
    <property type="entry name" value="UBIQUITIN-PROTEIN LIGASE E3C"/>
    <property type="match status" value="1"/>
</dbReference>
<evidence type="ECO:0000313" key="9">
    <source>
        <dbReference type="Proteomes" id="UP001306508"/>
    </source>
</evidence>
<evidence type="ECO:0000256" key="5">
    <source>
        <dbReference type="PROSITE-ProRule" id="PRU00104"/>
    </source>
</evidence>
<dbReference type="GO" id="GO:0006511">
    <property type="term" value="P:ubiquitin-dependent protein catabolic process"/>
    <property type="evidence" value="ECO:0007669"/>
    <property type="project" value="TreeGrafter"/>
</dbReference>
<sequence length="931" mass="107522">MLNFGGQTRRRVINLGTKNRSTTKKDILQRAEQERKRRAENREKEEAIRTIQKFIRKRLDLKRFLYSPTCANLNTRQQLALIILFKSKLFAFGMSESDLNNALLNIQNSCQLYEKPYSNNALIDILGHLQTESCLINILRGINLRLEILNMDLFINNGVIPFLKNVANKGALSSNSAEALCQFLSLQKISASDPWLINFLESIQPDYNLFCSIVKYKLFPKNFQNFHNGSFLLNNMCYILVTMKSKVSDEFYFMVFDIINHLDKATFCFLKYSSLTLEKSFIEKILSCTSLQDNAPDLPLTIIDNLLQISKYSENRNNILMILLAKQSLNMLLYESLMKLNLHNKSNITSMPPAYRITKDLTRLYLQFATDADLLSNSTRSYLSLPLVTLLTKILKEVTFNTLWNSRSNEIVSIGKTTTQTIDNILFDIKDDLSLLTQLYLRDSRGYFFSRTNKSFWCATDESFIDTNIYPILIQYEELFQQEMNIGISSDIYEKRNVVLEKLLKEKYHGIMSRPFRKLNILIKSPFFIPFNQRVDYFYFLIETDKHAMGYDNVMNLLTNEILQDAARLPMHGGSRSATISREHVLEDAMDAYNYGSDLKSKLSVTFVNQFGREEGIDGGGVTKEFLTSVIEEGFKDDSKYKLFNTNELHEIYPKAITDQESLKIILFLGKIVGKCLYDHILVDLKFANFFLKLLLIGVDHLTIDDLRSLDRTLYDNLISLLDMSDEELTELDLTFETMNMFYPEKIVELIPNGSEMKVNKQNVLQYVWKLAHYKLVSIAKPASYKFLEGLGSIIPQHWFGMFNTVDFQMLISGGHKPVDIEDLRTHTEYGGYDENDSTIKYFWEVLEEFNDKERRDFLRFVTSVPQAPLKGFSALEPKFGIRNGGKYELDRLPTASTCVNLLKLPDYGDKTVLKQKLLYAINAGARFDLS</sequence>
<feature type="coiled-coil region" evidence="6">
    <location>
        <begin position="28"/>
        <end position="57"/>
    </location>
</feature>
<dbReference type="InterPro" id="IPR044611">
    <property type="entry name" value="E3A/B/C-like"/>
</dbReference>
<name>A0AAN7WTN9_9SACH</name>
<evidence type="ECO:0000259" key="7">
    <source>
        <dbReference type="PROSITE" id="PS50237"/>
    </source>
</evidence>
<dbReference type="Gene3D" id="3.90.1750.10">
    <property type="entry name" value="Hect, E3 ligase catalytic domains"/>
    <property type="match status" value="1"/>
</dbReference>
<organism evidence="8 9">
    <name type="scientific">Arxiozyma heterogenica</name>
    <dbReference type="NCBI Taxonomy" id="278026"/>
    <lineage>
        <taxon>Eukaryota</taxon>
        <taxon>Fungi</taxon>
        <taxon>Dikarya</taxon>
        <taxon>Ascomycota</taxon>
        <taxon>Saccharomycotina</taxon>
        <taxon>Saccharomycetes</taxon>
        <taxon>Saccharomycetales</taxon>
        <taxon>Saccharomycetaceae</taxon>
        <taxon>Arxiozyma</taxon>
    </lineage>
</organism>
<dbReference type="GO" id="GO:0061630">
    <property type="term" value="F:ubiquitin protein ligase activity"/>
    <property type="evidence" value="ECO:0007669"/>
    <property type="project" value="UniProtKB-EC"/>
</dbReference>
<evidence type="ECO:0000256" key="1">
    <source>
        <dbReference type="ARBA" id="ARBA00000885"/>
    </source>
</evidence>
<dbReference type="AlphaFoldDB" id="A0AAN7WTN9"/>
<dbReference type="EC" id="2.3.2.26" evidence="2"/>
<keyword evidence="3" id="KW-0808">Transferase</keyword>
<evidence type="ECO:0000313" key="8">
    <source>
        <dbReference type="EMBL" id="KAK5781093.1"/>
    </source>
</evidence>
<evidence type="ECO:0000256" key="2">
    <source>
        <dbReference type="ARBA" id="ARBA00012485"/>
    </source>
</evidence>
<gene>
    <name evidence="8" type="ORF">RI543_001484</name>
</gene>
<evidence type="ECO:0000256" key="3">
    <source>
        <dbReference type="ARBA" id="ARBA00022679"/>
    </source>
</evidence>
<comment type="catalytic activity">
    <reaction evidence="1">
        <text>S-ubiquitinyl-[E2 ubiquitin-conjugating enzyme]-L-cysteine + [acceptor protein]-L-lysine = [E2 ubiquitin-conjugating enzyme]-L-cysteine + N(6)-ubiquitinyl-[acceptor protein]-L-lysine.</text>
        <dbReference type="EC" id="2.3.2.26"/>
    </reaction>
</comment>
<feature type="active site" description="Glycyl thioester intermediate" evidence="5">
    <location>
        <position position="899"/>
    </location>
</feature>
<reference evidence="9" key="1">
    <citation type="submission" date="2023-07" db="EMBL/GenBank/DDBJ databases">
        <title>A draft genome of Kazachstania heterogenica Y-27499.</title>
        <authorList>
            <person name="Donic C."/>
            <person name="Kralova J.S."/>
            <person name="Fidel L."/>
            <person name="Ben-Dor S."/>
            <person name="Jung S."/>
        </authorList>
    </citation>
    <scope>NUCLEOTIDE SEQUENCE [LARGE SCALE GENOMIC DNA]</scope>
    <source>
        <strain evidence="9">Y27499</strain>
    </source>
</reference>
<dbReference type="FunFam" id="3.30.2410.10:FF:000011">
    <property type="entry name" value="Putative Ubiquitin-protein ligase E3C"/>
    <property type="match status" value="1"/>
</dbReference>
<dbReference type="PANTHER" id="PTHR45700:SF2">
    <property type="entry name" value="UBIQUITIN-PROTEIN LIGASE E3C"/>
    <property type="match status" value="1"/>
</dbReference>
<keyword evidence="9" id="KW-1185">Reference proteome</keyword>
<accession>A0AAN7WTN9</accession>
<dbReference type="InterPro" id="IPR035983">
    <property type="entry name" value="Hect_E3_ubiquitin_ligase"/>
</dbReference>
<dbReference type="SMART" id="SM00119">
    <property type="entry name" value="HECTc"/>
    <property type="match status" value="1"/>
</dbReference>
<dbReference type="Pfam" id="PF00632">
    <property type="entry name" value="HECT"/>
    <property type="match status" value="1"/>
</dbReference>
<proteinExistence type="predicted"/>
<dbReference type="Gene3D" id="3.30.2410.10">
    <property type="entry name" value="Hect, E3 ligase catalytic domain"/>
    <property type="match status" value="1"/>
</dbReference>
<dbReference type="SUPFAM" id="SSF56204">
    <property type="entry name" value="Hect, E3 ligase catalytic domain"/>
    <property type="match status" value="1"/>
</dbReference>
<dbReference type="GO" id="GO:0000209">
    <property type="term" value="P:protein polyubiquitination"/>
    <property type="evidence" value="ECO:0007669"/>
    <property type="project" value="InterPro"/>
</dbReference>
<dbReference type="PROSITE" id="PS50237">
    <property type="entry name" value="HECT"/>
    <property type="match status" value="1"/>
</dbReference>
<comment type="caution">
    <text evidence="8">The sequence shown here is derived from an EMBL/GenBank/DDBJ whole genome shotgun (WGS) entry which is preliminary data.</text>
</comment>
<keyword evidence="6" id="KW-0175">Coiled coil</keyword>
<dbReference type="Gene3D" id="3.30.2160.10">
    <property type="entry name" value="Hect, E3 ligase catalytic domain"/>
    <property type="match status" value="1"/>
</dbReference>
<evidence type="ECO:0000256" key="6">
    <source>
        <dbReference type="SAM" id="Coils"/>
    </source>
</evidence>
<dbReference type="Proteomes" id="UP001306508">
    <property type="component" value="Unassembled WGS sequence"/>
</dbReference>
<feature type="domain" description="HECT" evidence="7">
    <location>
        <begin position="595"/>
        <end position="931"/>
    </location>
</feature>
<protein>
    <recommendedName>
        <fullName evidence="2">HECT-type E3 ubiquitin transferase</fullName>
        <ecNumber evidence="2">2.3.2.26</ecNumber>
    </recommendedName>
</protein>